<accession>A0A923M7E2</accession>
<keyword evidence="2" id="KW-0732">Signal</keyword>
<dbReference type="InterPro" id="IPR050708">
    <property type="entry name" value="T6SS_VgrG/RHS"/>
</dbReference>
<dbReference type="PANTHER" id="PTHR32305:SF15">
    <property type="entry name" value="PROTEIN RHSA-RELATED"/>
    <property type="match status" value="1"/>
</dbReference>
<dbReference type="InterPro" id="IPR045351">
    <property type="entry name" value="DUF6531"/>
</dbReference>
<dbReference type="Pfam" id="PF20148">
    <property type="entry name" value="DUF6531"/>
    <property type="match status" value="1"/>
</dbReference>
<evidence type="ECO:0000313" key="4">
    <source>
        <dbReference type="EMBL" id="MBC5765121.1"/>
    </source>
</evidence>
<dbReference type="Gene3D" id="2.180.10.10">
    <property type="entry name" value="RHS repeat-associated core"/>
    <property type="match status" value="3"/>
</dbReference>
<keyword evidence="5" id="KW-1185">Reference proteome</keyword>
<sequence length="1542" mass="164906">MTRARLQHLFAAACLLPAAAWADYWIDAVQYWESTFHGSDEHHIGYDSAVAAAQAGVKDWCVYSGEPSTTCYFVGLDASNNIMVHTRLGSWTQGYVYQYYACPTGGQGGMVNGKSTPVCWFWGVNPPAPPPPPPPPPAPFPPEGCAAGANGFFACPGSTPITTPPPVNTPLQNLGDPKPPPVAADPRGIADSGEGSTPGDFGIEQSSMCPANAVGNPINIATGNKYQQELDYADRSFVFARHYNSGLKAWTHSYSMRVWSYPASGTAVVVRPDGKTLVFTGTGSGEWQSNATVTERLFSVASPAGAAWKLVTGDDTVELYTSDGLPLELASRGNRRLRMQYAAGQLKAVVDDFGRQLQFAYDAQSRIAAITPPDAQPVRYEYNGNGFLAKASYADSTSRQYVYEDSRYKYALTGLVDETGTRLATWAYDDRSRAVKSEHAGGAMAHAISYDPSGLLVQVTNPLGAQRLLQRQSIGGKLLFAGGSAPCAGCSGDAAAKAFDARGSTIEHKDFAGVSTRYQYDARGLPVAIVRAAGQPGERTTAIQWHPTLSVPVGITEEGRTSSFIYDSAGSLLERTVVDTATGESRTWRWTYGNAGLVETAVDPKGRTWRIGYDSLGNRASITNPKGETTTYTHDAAGRVLSETRPNGLRTDYAYDLRGRLLRETRQGEATSYSYTPAGLLASVTLPTGYSVNYAYNAAQQLVGAADNRGASVVIGVDAAGNPVRHEVRDAGGNIAAATYRAFNSLGQLTAVQGAAGHATRFEHDANGELAAVVDPLNQRTQHALDALRRPAGTTLADGSTTSQTWGKLGQLAGVVDPKGVGTGFTYNAFLEVLSESSPDIGALKYTRDAAGDVVTSEDAKHQVTRYERDALGRPVLVRWHDGTTTSLSYDSLGKLAAHQDPSGSTTYTRDLQGRTLVMEQAVADNTASPSKYRVAYEYANGELATITFPSGMKVQYVRTLGRVTQINVAAGRSGPVPFVSNIGYTALGQPKQWLWSNGDNASRSFDADGRIIGNEFASYSYNALGQITGVTQHLWSQAGRAAPMRTAVTWSAAYDSRGRLTSFTRAGAGSTFEYDANGNRLASRETASGAVDLEGQFTTDAASQTVAQSLRVEASSNRLLGVTQQTTTVSGTSTSTVTASASFAPDENGAQTTDGLRTFVYDATGRMSKAEIIRGGEAASVIYLTNALGQRVFKSEPQVEQLAPSEKTLSRDFVSWLKTNFSWLFGKGGSRSLLGTAYVYNDARNLIGEYDNGTSTARGAVEYIYLPVEGGRPVLVGMYRGGVLYAIHTDQIGTPRVVTDPSKNPVWQWTYSAFGNNKPTGILSASSAALKATPPAVELNKRFDGQYYDAETGLFYNDQRTYCPGCGRFMQPDPLGLHAGWNRITYVGGNPLSFIDPFGLRTGVTIWQPVGWGESSFGHVSVDINGTTFSFGPGGMTKMPTSEYTSKNDFRSGTELELPLTPQQEAALQQCLSRPQGDYNVASNNCGSPVQRCLSALGVNTGNQTLPASLGNKLIEMGLVKGIKEYPQSKPSTGTSAPWAR</sequence>
<feature type="region of interest" description="Disordered" evidence="1">
    <location>
        <begin position="163"/>
        <end position="206"/>
    </location>
</feature>
<reference evidence="4" key="1">
    <citation type="submission" date="2020-08" db="EMBL/GenBank/DDBJ databases">
        <title>Ramlibacter sp. GTP1 16S ribosomal RNA gene genome sequencing and assembly.</title>
        <authorList>
            <person name="Kang M."/>
        </authorList>
    </citation>
    <scope>NUCLEOTIDE SEQUENCE</scope>
    <source>
        <strain evidence="4">GTP1</strain>
    </source>
</reference>
<dbReference type="InterPro" id="IPR006530">
    <property type="entry name" value="YD"/>
</dbReference>
<evidence type="ECO:0000259" key="3">
    <source>
        <dbReference type="Pfam" id="PF20148"/>
    </source>
</evidence>
<dbReference type="NCBIfam" id="TIGR03696">
    <property type="entry name" value="Rhs_assc_core"/>
    <property type="match status" value="1"/>
</dbReference>
<dbReference type="InterPro" id="IPR022385">
    <property type="entry name" value="Rhs_assc_core"/>
</dbReference>
<evidence type="ECO:0000256" key="2">
    <source>
        <dbReference type="SAM" id="SignalP"/>
    </source>
</evidence>
<organism evidence="4 5">
    <name type="scientific">Ramlibacter albus</name>
    <dbReference type="NCBI Taxonomy" id="2079448"/>
    <lineage>
        <taxon>Bacteria</taxon>
        <taxon>Pseudomonadati</taxon>
        <taxon>Pseudomonadota</taxon>
        <taxon>Betaproteobacteria</taxon>
        <taxon>Burkholderiales</taxon>
        <taxon>Comamonadaceae</taxon>
        <taxon>Ramlibacter</taxon>
    </lineage>
</organism>
<comment type="caution">
    <text evidence="4">The sequence shown here is derived from an EMBL/GenBank/DDBJ whole genome shotgun (WGS) entry which is preliminary data.</text>
</comment>
<dbReference type="PANTHER" id="PTHR32305">
    <property type="match status" value="1"/>
</dbReference>
<gene>
    <name evidence="4" type="ORF">H8R02_11705</name>
</gene>
<evidence type="ECO:0000256" key="1">
    <source>
        <dbReference type="SAM" id="MobiDB-lite"/>
    </source>
</evidence>
<feature type="domain" description="DUF6531" evidence="3">
    <location>
        <begin position="215"/>
        <end position="279"/>
    </location>
</feature>
<protein>
    <submittedName>
        <fullName evidence="4">RHS repeat protein</fullName>
    </submittedName>
</protein>
<dbReference type="Proteomes" id="UP000596827">
    <property type="component" value="Unassembled WGS sequence"/>
</dbReference>
<name>A0A923M7E2_9BURK</name>
<dbReference type="Pfam" id="PF05593">
    <property type="entry name" value="RHS_repeat"/>
    <property type="match status" value="4"/>
</dbReference>
<proteinExistence type="predicted"/>
<dbReference type="NCBIfam" id="TIGR01643">
    <property type="entry name" value="YD_repeat_2x"/>
    <property type="match status" value="7"/>
</dbReference>
<feature type="chain" id="PRO_5037183387" evidence="2">
    <location>
        <begin position="23"/>
        <end position="1542"/>
    </location>
</feature>
<evidence type="ECO:0000313" key="5">
    <source>
        <dbReference type="Proteomes" id="UP000596827"/>
    </source>
</evidence>
<dbReference type="EMBL" id="JACORU010000003">
    <property type="protein sequence ID" value="MBC5765121.1"/>
    <property type="molecule type" value="Genomic_DNA"/>
</dbReference>
<dbReference type="RefSeq" id="WP_187081569.1">
    <property type="nucleotide sequence ID" value="NZ_JACORU010000003.1"/>
</dbReference>
<feature type="signal peptide" evidence="2">
    <location>
        <begin position="1"/>
        <end position="22"/>
    </location>
</feature>
<dbReference type="InterPro" id="IPR031325">
    <property type="entry name" value="RHS_repeat"/>
</dbReference>